<dbReference type="AlphaFoldDB" id="A0A6C0FFV2"/>
<evidence type="ECO:0000256" key="1">
    <source>
        <dbReference type="SAM" id="Phobius"/>
    </source>
</evidence>
<dbReference type="GeneID" id="43960221"/>
<proteinExistence type="predicted"/>
<reference evidence="2" key="1">
    <citation type="submission" date="2020-01" db="EMBL/GenBank/DDBJ databases">
        <title>The complete chloroplast genome of Dendrobium chrysocrepis.</title>
        <authorList>
            <person name="Zhang J."/>
            <person name="Li L."/>
        </authorList>
    </citation>
    <scope>NUCLEOTIDE SEQUENCE</scope>
</reference>
<organism evidence="2">
    <name type="scientific">Dendrobium chrysocrepis</name>
    <dbReference type="NCBI Taxonomy" id="906698"/>
    <lineage>
        <taxon>Eukaryota</taxon>
        <taxon>Viridiplantae</taxon>
        <taxon>Streptophyta</taxon>
        <taxon>Embryophyta</taxon>
        <taxon>Tracheophyta</taxon>
        <taxon>Spermatophyta</taxon>
        <taxon>Magnoliopsida</taxon>
        <taxon>Liliopsida</taxon>
        <taxon>Asparagales</taxon>
        <taxon>Orchidaceae</taxon>
        <taxon>Epidendroideae</taxon>
        <taxon>Malaxideae</taxon>
        <taxon>Dendrobiinae</taxon>
        <taxon>Dendrobium</taxon>
    </lineage>
</organism>
<dbReference type="RefSeq" id="YP_009730417.1">
    <property type="nucleotide sequence ID" value="NC_045945.1"/>
</dbReference>
<protein>
    <submittedName>
        <fullName evidence="2">NADH-plastoquinone oxidoreductase subunit 3</fullName>
    </submittedName>
</protein>
<geneLocation type="chloroplast" evidence="2"/>
<keyword evidence="1" id="KW-0472">Membrane</keyword>
<sequence>MFLLHEYDLFWAFLIISSVIPILAFFISGILAPIREGPEKLSS</sequence>
<gene>
    <name evidence="2" type="primary">ndhC</name>
</gene>
<accession>A0A6C0FFV2</accession>
<keyword evidence="1" id="KW-1133">Transmembrane helix</keyword>
<dbReference type="EMBL" id="MN915015">
    <property type="protein sequence ID" value="QHT54582.1"/>
    <property type="molecule type" value="Genomic_DNA"/>
</dbReference>
<keyword evidence="2" id="KW-0934">Plastid</keyword>
<evidence type="ECO:0000313" key="2">
    <source>
        <dbReference type="EMBL" id="QHT54582.1"/>
    </source>
</evidence>
<name>A0A6C0FFV2_9ASPA</name>
<feature type="transmembrane region" description="Helical" evidence="1">
    <location>
        <begin position="12"/>
        <end position="34"/>
    </location>
</feature>
<keyword evidence="1" id="KW-0812">Transmembrane</keyword>
<keyword evidence="2" id="KW-0150">Chloroplast</keyword>